<feature type="chain" id="PRO_5042284465" description="Alpha/beta-hydrolase" evidence="3">
    <location>
        <begin position="22"/>
        <end position="374"/>
    </location>
</feature>
<keyword evidence="5" id="KW-1185">Reference proteome</keyword>
<sequence length="374" mass="42168">MWLPTSLRVVLPLFLLTLVNASKVTETSVSLPVPTSIAPPPNQGIPTPKNISRDVVNLAGFPVNVYGLDQLRHKPGKKPEIAVVVYMHGRYEDALAEDAIVRDLFSHTYKLKKSDSYKAERDLLIVSFDAQDHGWRLTDKKQRHDLDVNPKFLYDQYAILLNNKDYVSYIIDFLPTFLFPRGQRNITRWIAAGRSMGAHSTWHVLSAEPRVKTGVVFVGMPDYNALMRQRLGQMHRKVEPPYVPDAFAALVNKTDPAMTPYTSNDSTKNPFWGKHIFQANGGADTLVPFSLSEHFLSRVVLGPDTQLTNESLEIFVEPHIPHQVTRRMINLAAMWIYRWEIAKTPNVTLPHVHLNAPTMARPKASVAATPTHAP</sequence>
<accession>A0AAF0EH51</accession>
<keyword evidence="3" id="KW-0732">Signal</keyword>
<organism evidence="4 5">
    <name type="scientific">Malassezia equina</name>
    <dbReference type="NCBI Taxonomy" id="1381935"/>
    <lineage>
        <taxon>Eukaryota</taxon>
        <taxon>Fungi</taxon>
        <taxon>Dikarya</taxon>
        <taxon>Basidiomycota</taxon>
        <taxon>Ustilaginomycotina</taxon>
        <taxon>Malasseziomycetes</taxon>
        <taxon>Malasseziales</taxon>
        <taxon>Malasseziaceae</taxon>
        <taxon>Malassezia</taxon>
    </lineage>
</organism>
<gene>
    <name evidence="4" type="ORF">MEQU1_001295</name>
</gene>
<dbReference type="Gene3D" id="3.40.50.1820">
    <property type="entry name" value="alpha/beta hydrolase"/>
    <property type="match status" value="1"/>
</dbReference>
<dbReference type="PANTHER" id="PTHR47381:SF3">
    <property type="entry name" value="ALPHA_BETA-HYDROLASES SUPERFAMILY PROTEIN"/>
    <property type="match status" value="1"/>
</dbReference>
<protein>
    <recommendedName>
        <fullName evidence="6">Alpha/beta-hydrolase</fullName>
    </recommendedName>
</protein>
<dbReference type="InterPro" id="IPR029058">
    <property type="entry name" value="AB_hydrolase_fold"/>
</dbReference>
<evidence type="ECO:0000256" key="2">
    <source>
        <dbReference type="ARBA" id="ARBA00048461"/>
    </source>
</evidence>
<evidence type="ECO:0000313" key="4">
    <source>
        <dbReference type="EMBL" id="WFD22621.1"/>
    </source>
</evidence>
<name>A0AAF0EH51_9BASI</name>
<evidence type="ECO:0000256" key="1">
    <source>
        <dbReference type="ARBA" id="ARBA00047591"/>
    </source>
</evidence>
<dbReference type="PANTHER" id="PTHR47381">
    <property type="entry name" value="ALPHA/BETA-HYDROLASES SUPERFAMILY PROTEIN"/>
    <property type="match status" value="1"/>
</dbReference>
<reference evidence="4" key="1">
    <citation type="submission" date="2023-03" db="EMBL/GenBank/DDBJ databases">
        <title>Mating type loci evolution in Malassezia.</title>
        <authorList>
            <person name="Coelho M.A."/>
        </authorList>
    </citation>
    <scope>NUCLEOTIDE SEQUENCE</scope>
    <source>
        <strain evidence="4">CBS 12830</strain>
    </source>
</reference>
<proteinExistence type="predicted"/>
<comment type="catalytic activity">
    <reaction evidence="2">
        <text>a monoacylglycerol + H2O = glycerol + a fatty acid + H(+)</text>
        <dbReference type="Rhea" id="RHEA:15245"/>
        <dbReference type="ChEBI" id="CHEBI:15377"/>
        <dbReference type="ChEBI" id="CHEBI:15378"/>
        <dbReference type="ChEBI" id="CHEBI:17408"/>
        <dbReference type="ChEBI" id="CHEBI:17754"/>
        <dbReference type="ChEBI" id="CHEBI:28868"/>
    </reaction>
</comment>
<evidence type="ECO:0008006" key="6">
    <source>
        <dbReference type="Google" id="ProtNLM"/>
    </source>
</evidence>
<feature type="signal peptide" evidence="3">
    <location>
        <begin position="1"/>
        <end position="21"/>
    </location>
</feature>
<dbReference type="EMBL" id="CP119901">
    <property type="protein sequence ID" value="WFD22621.1"/>
    <property type="molecule type" value="Genomic_DNA"/>
</dbReference>
<evidence type="ECO:0000256" key="3">
    <source>
        <dbReference type="SAM" id="SignalP"/>
    </source>
</evidence>
<evidence type="ECO:0000313" key="5">
    <source>
        <dbReference type="Proteomes" id="UP001214415"/>
    </source>
</evidence>
<dbReference type="AlphaFoldDB" id="A0AAF0EH51"/>
<dbReference type="SUPFAM" id="SSF53474">
    <property type="entry name" value="alpha/beta-Hydrolases"/>
    <property type="match status" value="1"/>
</dbReference>
<comment type="catalytic activity">
    <reaction evidence="1">
        <text>a diacylglycerol + H2O = a monoacylglycerol + a fatty acid + H(+)</text>
        <dbReference type="Rhea" id="RHEA:32731"/>
        <dbReference type="ChEBI" id="CHEBI:15377"/>
        <dbReference type="ChEBI" id="CHEBI:15378"/>
        <dbReference type="ChEBI" id="CHEBI:17408"/>
        <dbReference type="ChEBI" id="CHEBI:18035"/>
        <dbReference type="ChEBI" id="CHEBI:28868"/>
    </reaction>
</comment>
<dbReference type="Proteomes" id="UP001214415">
    <property type="component" value="Chromosome 2"/>
</dbReference>